<evidence type="ECO:0000313" key="1">
    <source>
        <dbReference type="EMBL" id="WAC03068.1"/>
    </source>
</evidence>
<sequence length="183" mass="21025">MKITFDSNVWRKVASPNNFPKDPIIEDYKQIRKAIDSGQIEAFISETIFTLEGIQKKNRKDFFREYKANFKTNVTEENGAIKMSFTIGPNPDAHPGNNEFLKEHLTDAVNLGFKIINLPRIGGVTNKDVNDLRFKMTQQELDKVFSICDRIKNLKAGIYDIQQIGYKYDTNSWFKGVGKAPRL</sequence>
<dbReference type="Proteomes" id="UP001164705">
    <property type="component" value="Chromosome"/>
</dbReference>
<dbReference type="KEGG" id="lnu:N7U66_05420"/>
<organism evidence="1 2">
    <name type="scientific">Lacinutrix neustonica</name>
    <dbReference type="NCBI Taxonomy" id="2980107"/>
    <lineage>
        <taxon>Bacteria</taxon>
        <taxon>Pseudomonadati</taxon>
        <taxon>Bacteroidota</taxon>
        <taxon>Flavobacteriia</taxon>
        <taxon>Flavobacteriales</taxon>
        <taxon>Flavobacteriaceae</taxon>
        <taxon>Lacinutrix</taxon>
    </lineage>
</organism>
<evidence type="ECO:0000313" key="2">
    <source>
        <dbReference type="Proteomes" id="UP001164705"/>
    </source>
</evidence>
<proteinExistence type="predicted"/>
<name>A0A9E8MWY4_9FLAO</name>
<dbReference type="EMBL" id="CP113088">
    <property type="protein sequence ID" value="WAC03068.1"/>
    <property type="molecule type" value="Genomic_DNA"/>
</dbReference>
<gene>
    <name evidence="1" type="ORF">N7U66_05420</name>
</gene>
<keyword evidence="2" id="KW-1185">Reference proteome</keyword>
<protein>
    <submittedName>
        <fullName evidence="1">Uncharacterized protein</fullName>
    </submittedName>
</protein>
<accession>A0A9E8MWY4</accession>
<dbReference type="RefSeq" id="WP_267677647.1">
    <property type="nucleotide sequence ID" value="NZ_CP113088.1"/>
</dbReference>
<dbReference type="AlphaFoldDB" id="A0A9E8MWY4"/>
<reference evidence="1" key="1">
    <citation type="submission" date="2022-11" db="EMBL/GenBank/DDBJ databases">
        <title>Lacinutrix neustonica HL-RS19T sp. nov., isolated from the surface microlayer sample of brackish Lake Shihwa.</title>
        <authorList>
            <person name="Choi J.Y."/>
            <person name="Hwang C.Y."/>
        </authorList>
    </citation>
    <scope>NUCLEOTIDE SEQUENCE</scope>
    <source>
        <strain evidence="1">HL-RS19</strain>
    </source>
</reference>